<dbReference type="InterPro" id="IPR042100">
    <property type="entry name" value="Bug_dom1"/>
</dbReference>
<keyword evidence="2" id="KW-0732">Signal</keyword>
<evidence type="ECO:0000256" key="2">
    <source>
        <dbReference type="SAM" id="SignalP"/>
    </source>
</evidence>
<dbReference type="Proteomes" id="UP000196138">
    <property type="component" value="Chromosome"/>
</dbReference>
<dbReference type="AlphaFoldDB" id="A0A1Y0EKU9"/>
<comment type="similarity">
    <text evidence="1">Belongs to the UPF0065 (bug) family.</text>
</comment>
<organism evidence="3 4">
    <name type="scientific">Comamonas serinivorans</name>
    <dbReference type="NCBI Taxonomy" id="1082851"/>
    <lineage>
        <taxon>Bacteria</taxon>
        <taxon>Pseudomonadati</taxon>
        <taxon>Pseudomonadota</taxon>
        <taxon>Betaproteobacteria</taxon>
        <taxon>Burkholderiales</taxon>
        <taxon>Comamonadaceae</taxon>
        <taxon>Comamonas</taxon>
    </lineage>
</organism>
<accession>A0A1Y0EKU9</accession>
<dbReference type="Gene3D" id="3.40.190.10">
    <property type="entry name" value="Periplasmic binding protein-like II"/>
    <property type="match status" value="1"/>
</dbReference>
<dbReference type="PIRSF" id="PIRSF017082">
    <property type="entry name" value="YflP"/>
    <property type="match status" value="1"/>
</dbReference>
<evidence type="ECO:0000313" key="3">
    <source>
        <dbReference type="EMBL" id="ARU03932.1"/>
    </source>
</evidence>
<dbReference type="OrthoDB" id="8892714at2"/>
<evidence type="ECO:0008006" key="5">
    <source>
        <dbReference type="Google" id="ProtNLM"/>
    </source>
</evidence>
<reference evidence="3 4" key="1">
    <citation type="submission" date="2017-05" db="EMBL/GenBank/DDBJ databases">
        <authorList>
            <person name="Song R."/>
            <person name="Chenine A.L."/>
            <person name="Ruprecht R.M."/>
        </authorList>
    </citation>
    <scope>NUCLEOTIDE SEQUENCE [LARGE SCALE GENOMIC DNA]</scope>
    <source>
        <strain evidence="3 4">DSM 26136</strain>
    </source>
</reference>
<evidence type="ECO:0000313" key="4">
    <source>
        <dbReference type="Proteomes" id="UP000196138"/>
    </source>
</evidence>
<feature type="signal peptide" evidence="2">
    <location>
        <begin position="1"/>
        <end position="33"/>
    </location>
</feature>
<evidence type="ECO:0000256" key="1">
    <source>
        <dbReference type="ARBA" id="ARBA00006987"/>
    </source>
</evidence>
<sequence>MPAIQKTISAVSNNRRSLLIGTGAILASPWAMAQAGGDVGRLYVGFPAGGATDTAARLIAPALSAELGRTLVVENVSGASGALAIKPVERSTPDHPAFLLYPTMTMLGQVLNGQSPELDKVTPISLVYEQFTVVVVNPQVPGMENVHTLKDLLAVARAKPGLNYAILGVGSTGHLTMEWIASIAGVKMQYVPYKGGAPATADLLGGHVGMLVVDSTVVAPHVKAGKLRAIAVNYPTRMPGFPDIPTVHEQGFKEVSGVPWVVLVGPAGMSEVDTRKVSQALARVLAKPEVAQAMRAQNVEPRSSSPADAAKLMRDDLASWKKIIQDKGIKVS</sequence>
<dbReference type="Gene3D" id="3.40.190.150">
    <property type="entry name" value="Bordetella uptake gene, domain 1"/>
    <property type="match status" value="1"/>
</dbReference>
<dbReference type="SUPFAM" id="SSF53850">
    <property type="entry name" value="Periplasmic binding protein-like II"/>
    <property type="match status" value="1"/>
</dbReference>
<protein>
    <recommendedName>
        <fullName evidence="5">ABC transporter substrate-binding protein</fullName>
    </recommendedName>
</protein>
<name>A0A1Y0EKU9_9BURK</name>
<feature type="chain" id="PRO_5013163588" description="ABC transporter substrate-binding protein" evidence="2">
    <location>
        <begin position="34"/>
        <end position="332"/>
    </location>
</feature>
<dbReference type="EMBL" id="CP021455">
    <property type="protein sequence ID" value="ARU03932.1"/>
    <property type="molecule type" value="Genomic_DNA"/>
</dbReference>
<dbReference type="Pfam" id="PF03401">
    <property type="entry name" value="TctC"/>
    <property type="match status" value="1"/>
</dbReference>
<keyword evidence="4" id="KW-1185">Reference proteome</keyword>
<dbReference type="KEGG" id="cser:CCO03_03885"/>
<dbReference type="RefSeq" id="WP_087277505.1">
    <property type="nucleotide sequence ID" value="NZ_CP021455.1"/>
</dbReference>
<dbReference type="CDD" id="cd07012">
    <property type="entry name" value="PBP2_Bug_TTT"/>
    <property type="match status" value="1"/>
</dbReference>
<dbReference type="PANTHER" id="PTHR42928:SF5">
    <property type="entry name" value="BLR1237 PROTEIN"/>
    <property type="match status" value="1"/>
</dbReference>
<proteinExistence type="inferred from homology"/>
<gene>
    <name evidence="3" type="ORF">CCO03_03885</name>
</gene>
<dbReference type="PANTHER" id="PTHR42928">
    <property type="entry name" value="TRICARBOXYLATE-BINDING PROTEIN"/>
    <property type="match status" value="1"/>
</dbReference>
<dbReference type="InterPro" id="IPR005064">
    <property type="entry name" value="BUG"/>
</dbReference>